<keyword evidence="3 5" id="KW-0694">RNA-binding</keyword>
<feature type="region of interest" description="Disordered" evidence="6">
    <location>
        <begin position="353"/>
        <end position="471"/>
    </location>
</feature>
<keyword evidence="2" id="KW-0677">Repeat</keyword>
<dbReference type="OMA" id="FTHRHAL"/>
<evidence type="ECO:0000256" key="2">
    <source>
        <dbReference type="ARBA" id="ARBA00022737"/>
    </source>
</evidence>
<dbReference type="KEGG" id="lgi:LOTGIDRAFT_229578"/>
<dbReference type="CDD" id="cd12416">
    <property type="entry name" value="RRM4_RBM28_like"/>
    <property type="match status" value="1"/>
</dbReference>
<reference evidence="8 9" key="1">
    <citation type="journal article" date="2013" name="Nature">
        <title>Insights into bilaterian evolution from three spiralian genomes.</title>
        <authorList>
            <person name="Simakov O."/>
            <person name="Marletaz F."/>
            <person name="Cho S.J."/>
            <person name="Edsinger-Gonzales E."/>
            <person name="Havlak P."/>
            <person name="Hellsten U."/>
            <person name="Kuo D.H."/>
            <person name="Larsson T."/>
            <person name="Lv J."/>
            <person name="Arendt D."/>
            <person name="Savage R."/>
            <person name="Osoegawa K."/>
            <person name="de Jong P."/>
            <person name="Grimwood J."/>
            <person name="Chapman J.A."/>
            <person name="Shapiro H."/>
            <person name="Aerts A."/>
            <person name="Otillar R.P."/>
            <person name="Terry A.Y."/>
            <person name="Boore J.L."/>
            <person name="Grigoriev I.V."/>
            <person name="Lindberg D.R."/>
            <person name="Seaver E.C."/>
            <person name="Weisblat D.A."/>
            <person name="Putnam N.H."/>
            <person name="Rokhsar D.S."/>
        </authorList>
    </citation>
    <scope>NUCLEOTIDE SEQUENCE [LARGE SCALE GENOMIC DNA]</scope>
</reference>
<dbReference type="OrthoDB" id="3945418at2759"/>
<feature type="region of interest" description="Disordered" evidence="6">
    <location>
        <begin position="88"/>
        <end position="127"/>
    </location>
</feature>
<feature type="domain" description="RRM" evidence="7">
    <location>
        <begin position="268"/>
        <end position="345"/>
    </location>
</feature>
<evidence type="ECO:0000313" key="9">
    <source>
        <dbReference type="Proteomes" id="UP000030746"/>
    </source>
</evidence>
<dbReference type="GeneID" id="20248052"/>
<dbReference type="CDD" id="cd12413">
    <property type="entry name" value="RRM1_RBM28_like"/>
    <property type="match status" value="1"/>
</dbReference>
<feature type="domain" description="RRM" evidence="7">
    <location>
        <begin position="13"/>
        <end position="89"/>
    </location>
</feature>
<dbReference type="Proteomes" id="UP000030746">
    <property type="component" value="Unassembled WGS sequence"/>
</dbReference>
<dbReference type="PANTHER" id="PTHR48039">
    <property type="entry name" value="RNA-BINDING MOTIF PROTEIN 14B"/>
    <property type="match status" value="1"/>
</dbReference>
<dbReference type="EMBL" id="KB203566">
    <property type="protein sequence ID" value="ESO84060.1"/>
    <property type="molecule type" value="Genomic_DNA"/>
</dbReference>
<dbReference type="SUPFAM" id="SSF54928">
    <property type="entry name" value="RNA-binding domain, RBD"/>
    <property type="match status" value="4"/>
</dbReference>
<feature type="domain" description="RRM" evidence="7">
    <location>
        <begin position="475"/>
        <end position="559"/>
    </location>
</feature>
<dbReference type="InterPro" id="IPR051945">
    <property type="entry name" value="RRM_MRD1_RNA_proc_ribogen"/>
</dbReference>
<sequence>MAASINDTHGKSKTLFVRNLPFTATDEQLENVFNEIGPVQRCFVVRKKGEEKCKGYGYVKFSLLEDAVKAQSKKIFLNGRRLLTHSADKKKITDDKPTKKKRKQKPDSDGEDEQIPSTEVEEERKRSNQEKKYLRSITLVVSGLTSHYTYTQVSNLFNKYLVIILTHRSLIYFSKYLVIILTYRSPIYFSKYLVIILTQVSKLLKDVKTLSKIIYPVQEVGNVHLRFKSIRDTKRAERKLNNTNINGIDIKAIQLSEHQKLPRDIKRCRLIIRNLSFKCKIDTLKQIFSKFGQVVEVNIPTKEDGKMKGFGFVQLGDLVSADKAVKAMNGQNILGRPVAVDWALSIDHYKQALQQQKQQTEGDGDQDKDADDEDEEMLEKEDYKDASDNSDGDDNSDAENDNEGETSSEEEIDEENEDSEESDEGFDDSKSEIEEVSDDEDDDEEDDDDSSIEADEVKKEKGSKKTESSDVNEGKTVFMRNVSFDTTEDKLLEVLNEYGDVKYCKIVRDALSLHSKGTAFAQFRATEMAKNLIEEAAKEKENEGVLVDGRKLLITLAVDRKKAEEYRQKEDEKKQKKDKRNLYLIREGYIRPGTEAAKSLEKSDVNKRLRIEAQKRQKLKNPSVFVSATRLCVHNLPTTIDDSKLRQLLVKLVNDKSSKITECRVMRDLDRVNSQGVAKSRGYAFVEFTKHEHALKALRETNNNPDLFGDKRRLIVEFSLENKQALLAKQKRLDRQKAKQESLRRAKDKAEKGSLMSDIKQKTKKTDKPNKIKQNLDNVEKESRVAKKLYSGPVGFPKHFGPKVRHKARPTVNTSRNSKQIKQVAGNKRKPAHSDVEPIKKRRRQAGEIRDDFDQLINKYKKKLMSEKSQTSRNQWLS</sequence>
<evidence type="ECO:0000256" key="4">
    <source>
        <dbReference type="ARBA" id="ARBA00023242"/>
    </source>
</evidence>
<feature type="region of interest" description="Disordered" evidence="6">
    <location>
        <begin position="731"/>
        <end position="770"/>
    </location>
</feature>
<dbReference type="FunFam" id="3.30.70.330:FF:000182">
    <property type="entry name" value="RNA-binding motif protein 28"/>
    <property type="match status" value="1"/>
</dbReference>
<keyword evidence="4" id="KW-0539">Nucleus</keyword>
<dbReference type="InterPro" id="IPR012677">
    <property type="entry name" value="Nucleotide-bd_a/b_plait_sf"/>
</dbReference>
<dbReference type="STRING" id="225164.V3ZNK9"/>
<feature type="compositionally biased region" description="Basic and acidic residues" evidence="6">
    <location>
        <begin position="832"/>
        <end position="853"/>
    </location>
</feature>
<organism evidence="8 9">
    <name type="scientific">Lottia gigantea</name>
    <name type="common">Giant owl limpet</name>
    <dbReference type="NCBI Taxonomy" id="225164"/>
    <lineage>
        <taxon>Eukaryota</taxon>
        <taxon>Metazoa</taxon>
        <taxon>Spiralia</taxon>
        <taxon>Lophotrochozoa</taxon>
        <taxon>Mollusca</taxon>
        <taxon>Gastropoda</taxon>
        <taxon>Patellogastropoda</taxon>
        <taxon>Lottioidea</taxon>
        <taxon>Lottiidae</taxon>
        <taxon>Lottia</taxon>
    </lineage>
</organism>
<dbReference type="PANTHER" id="PTHR48039:SF5">
    <property type="entry name" value="RNA-BINDING PROTEIN 28"/>
    <property type="match status" value="1"/>
</dbReference>
<feature type="compositionally biased region" description="Basic and acidic residues" evidence="6">
    <location>
        <begin position="731"/>
        <end position="752"/>
    </location>
</feature>
<dbReference type="GO" id="GO:0003729">
    <property type="term" value="F:mRNA binding"/>
    <property type="evidence" value="ECO:0007669"/>
    <property type="project" value="TreeGrafter"/>
</dbReference>
<dbReference type="Pfam" id="PF00076">
    <property type="entry name" value="RRM_1"/>
    <property type="match status" value="4"/>
</dbReference>
<feature type="compositionally biased region" description="Acidic residues" evidence="6">
    <location>
        <begin position="388"/>
        <end position="426"/>
    </location>
</feature>
<feature type="compositionally biased region" description="Basic and acidic residues" evidence="6">
    <location>
        <begin position="455"/>
        <end position="468"/>
    </location>
</feature>
<accession>V3ZNK9</accession>
<name>V3ZNK9_LOTGI</name>
<dbReference type="AlphaFoldDB" id="V3ZNK9"/>
<feature type="compositionally biased region" description="Basic residues" evidence="6">
    <location>
        <begin position="800"/>
        <end position="809"/>
    </location>
</feature>
<dbReference type="HOGENOM" id="CLU_011608_2_0_1"/>
<dbReference type="InterPro" id="IPR000504">
    <property type="entry name" value="RRM_dom"/>
</dbReference>
<evidence type="ECO:0000256" key="6">
    <source>
        <dbReference type="SAM" id="MobiDB-lite"/>
    </source>
</evidence>
<evidence type="ECO:0000256" key="1">
    <source>
        <dbReference type="ARBA" id="ARBA00004123"/>
    </source>
</evidence>
<evidence type="ECO:0000256" key="5">
    <source>
        <dbReference type="PROSITE-ProRule" id="PRU00176"/>
    </source>
</evidence>
<dbReference type="PROSITE" id="PS50102">
    <property type="entry name" value="RRM"/>
    <property type="match status" value="4"/>
</dbReference>
<gene>
    <name evidence="8" type="ORF">LOTGIDRAFT_229578</name>
</gene>
<feature type="compositionally biased region" description="Acidic residues" evidence="6">
    <location>
        <begin position="434"/>
        <end position="454"/>
    </location>
</feature>
<dbReference type="CDD" id="cd12415">
    <property type="entry name" value="RRM3_RBM28_like"/>
    <property type="match status" value="1"/>
</dbReference>
<evidence type="ECO:0000256" key="3">
    <source>
        <dbReference type="ARBA" id="ARBA00022884"/>
    </source>
</evidence>
<evidence type="ECO:0000313" key="8">
    <source>
        <dbReference type="EMBL" id="ESO84060.1"/>
    </source>
</evidence>
<dbReference type="CDD" id="cd12414">
    <property type="entry name" value="RRM2_RBM28_like"/>
    <property type="match status" value="1"/>
</dbReference>
<dbReference type="InterPro" id="IPR035979">
    <property type="entry name" value="RBD_domain_sf"/>
</dbReference>
<dbReference type="SMART" id="SM00360">
    <property type="entry name" value="RRM"/>
    <property type="match status" value="4"/>
</dbReference>
<comment type="subcellular location">
    <subcellularLocation>
        <location evidence="1">Nucleus</location>
    </subcellularLocation>
</comment>
<feature type="compositionally biased region" description="Basic and acidic residues" evidence="6">
    <location>
        <begin position="88"/>
        <end position="97"/>
    </location>
</feature>
<evidence type="ECO:0000259" key="7">
    <source>
        <dbReference type="PROSITE" id="PS50102"/>
    </source>
</evidence>
<keyword evidence="9" id="KW-1185">Reference proteome</keyword>
<feature type="region of interest" description="Disordered" evidence="6">
    <location>
        <begin position="793"/>
        <end position="853"/>
    </location>
</feature>
<dbReference type="CTD" id="20248052"/>
<protein>
    <recommendedName>
        <fullName evidence="7">RRM domain-containing protein</fullName>
    </recommendedName>
</protein>
<feature type="compositionally biased region" description="Acidic residues" evidence="6">
    <location>
        <begin position="362"/>
        <end position="379"/>
    </location>
</feature>
<feature type="compositionally biased region" description="Polar residues" evidence="6">
    <location>
        <begin position="811"/>
        <end position="821"/>
    </location>
</feature>
<dbReference type="RefSeq" id="XP_009065188.1">
    <property type="nucleotide sequence ID" value="XM_009066940.1"/>
</dbReference>
<feature type="domain" description="RRM" evidence="7">
    <location>
        <begin position="629"/>
        <end position="721"/>
    </location>
</feature>
<feature type="compositionally biased region" description="Basic and acidic residues" evidence="6">
    <location>
        <begin position="759"/>
        <end position="770"/>
    </location>
</feature>
<dbReference type="GO" id="GO:0005730">
    <property type="term" value="C:nucleolus"/>
    <property type="evidence" value="ECO:0007669"/>
    <property type="project" value="TreeGrafter"/>
</dbReference>
<dbReference type="Gene3D" id="3.30.70.330">
    <property type="match status" value="5"/>
</dbReference>
<proteinExistence type="predicted"/>